<dbReference type="PANTHER" id="PTHR12419">
    <property type="entry name" value="OTU DOMAIN CONTAINING PROTEIN"/>
    <property type="match status" value="1"/>
</dbReference>
<organism evidence="3 4">
    <name type="scientific">Mya arenaria</name>
    <name type="common">Soft-shell clam</name>
    <dbReference type="NCBI Taxonomy" id="6604"/>
    <lineage>
        <taxon>Eukaryota</taxon>
        <taxon>Metazoa</taxon>
        <taxon>Spiralia</taxon>
        <taxon>Lophotrochozoa</taxon>
        <taxon>Mollusca</taxon>
        <taxon>Bivalvia</taxon>
        <taxon>Autobranchia</taxon>
        <taxon>Heteroconchia</taxon>
        <taxon>Euheterodonta</taxon>
        <taxon>Imparidentia</taxon>
        <taxon>Neoheterodontei</taxon>
        <taxon>Myida</taxon>
        <taxon>Myoidea</taxon>
        <taxon>Myidae</taxon>
        <taxon>Mya</taxon>
    </lineage>
</organism>
<dbReference type="InterPro" id="IPR003323">
    <property type="entry name" value="OTU_dom"/>
</dbReference>
<dbReference type="PROSITE" id="PS50802">
    <property type="entry name" value="OTU"/>
    <property type="match status" value="1"/>
</dbReference>
<feature type="region of interest" description="Disordered" evidence="1">
    <location>
        <begin position="206"/>
        <end position="252"/>
    </location>
</feature>
<dbReference type="InterPro" id="IPR038765">
    <property type="entry name" value="Papain-like_cys_pep_sf"/>
</dbReference>
<reference evidence="3" key="1">
    <citation type="submission" date="2022-11" db="EMBL/GenBank/DDBJ databases">
        <title>Centuries of genome instability and evolution in soft-shell clam transmissible cancer (bioRxiv).</title>
        <authorList>
            <person name="Hart S.F.M."/>
            <person name="Yonemitsu M.A."/>
            <person name="Giersch R.M."/>
            <person name="Beal B.F."/>
            <person name="Arriagada G."/>
            <person name="Davis B.W."/>
            <person name="Ostrander E.A."/>
            <person name="Goff S.P."/>
            <person name="Metzger M.J."/>
        </authorList>
    </citation>
    <scope>NUCLEOTIDE SEQUENCE</scope>
    <source>
        <strain evidence="3">MELC-2E11</strain>
        <tissue evidence="3">Siphon/mantle</tissue>
    </source>
</reference>
<evidence type="ECO:0000256" key="1">
    <source>
        <dbReference type="SAM" id="MobiDB-lite"/>
    </source>
</evidence>
<dbReference type="Pfam" id="PF02338">
    <property type="entry name" value="OTU"/>
    <property type="match status" value="1"/>
</dbReference>
<proteinExistence type="predicted"/>
<feature type="non-terminal residue" evidence="3">
    <location>
        <position position="1"/>
    </location>
</feature>
<dbReference type="EMBL" id="CP111016">
    <property type="protein sequence ID" value="WAR05288.1"/>
    <property type="molecule type" value="Genomic_DNA"/>
</dbReference>
<dbReference type="InterPro" id="IPR046906">
    <property type="entry name" value="Mab-21_HhH/H2TH-like"/>
</dbReference>
<dbReference type="Proteomes" id="UP001164746">
    <property type="component" value="Chromosome 5"/>
</dbReference>
<name>A0ABY7E962_MYAAR</name>
<dbReference type="Gene3D" id="1.10.1410.40">
    <property type="match status" value="1"/>
</dbReference>
<dbReference type="Pfam" id="PF20266">
    <property type="entry name" value="Mab-21_C"/>
    <property type="match status" value="1"/>
</dbReference>
<protein>
    <submittedName>
        <fullName evidence="3">OTU10-like protein</fullName>
    </submittedName>
</protein>
<evidence type="ECO:0000313" key="4">
    <source>
        <dbReference type="Proteomes" id="UP001164746"/>
    </source>
</evidence>
<sequence>IYKRSEDNTLKAYFRFGLSKFKSCFFLRTTSKLKADVDADVAIMGGSRGAAPVCAPAAQLYVRDVRVRSPAPRADHVRTSDTHLATCAYRRPEEIKLSRNTGTFQGYKKNKAFKQRGDPPNAGVFYNDFDALSDNETGHVITGHHGGKADLQTMHHTKEVRCCSEYQAYPGSCSDCGGYSSCSECRFPNQEGHIDEQKFAKSFQRKIHESTRQSKESLKTRPTQDELSENEVERVTRDLDSMPDDSPDHPFDKLRSIVYHEKLDDIDPPDLVSDDSSDILEISEDEHIGGYTFAVESKKIATDTNQSIRRSITDLKKRAQTENEHQSAYRENTEPQSHKYRVTVDNLADNSKGKRSTSTGSVKMEPFGAAAISHAKHVDEKTSNENERVDSGMERMGLVLRTAQEKLICKWAFEGWFNVQEEYPFPLPQNISTITGPRGTGSSTGHMTMLGKQPPQISRRIPKMFHRKSNFCGDTHDGFQMPPSIFTTLSDIAKEMGFDFPSLIESAENMGMNLPLPCMQCFEKRQGEGARELQHDMDASGQGGRCPVCGGKIQTLSEFGRMLGKMRKLMSEKDLVARDVYPDGNCAYAAIIDQLRVRGDFRYTVKTLRQAAVQFLRDNPNAEDDTPLALFLTHEETWDAYLARMSQDGEWGDHMTLNAICNALNMTLVIYGGYSGQAETRLVPLTAKHANTDSVGNSAMETLYCHMVHIENIVKRLVQLQYITPAVPYSRVGHLPFSSEGNELRVDMVGSYPNKMLTRLAHVNNISPDIGIFFPTENVNKESKRQITTFLSPNDTRAVPIIDHARKKDLLINALEENIPGLLCLKPICPSLWAGETEYVNGEIILKTISISPNWKLGGHDFIAFRCDWPDCANEWFVRTRKVQMYSTTCLRTLYDSGCHIIPALERESMTDVMDICLSANIVEQGVYWCYSFATAERTICQRVLDNGQVQVFLIFRNLLDETVADYSIPMSVLKSVFYYACENVTLSDWISQPGHCLLLLLHKLAEGLEKRFIPHYFISQLNLLLGMEDTVMAKFLQEVHSIEAQFLEKLFFMADRLNVTATELGSFFDNIIDDVFMYSSHRNALRSFNEAIIPACSDILQDFVYQKNFNDAFVVLEDMREQTGLYSAEPCNVPDLIKTAMGTMAIGYKYCMSVFVDIQLNTEYSTDLCVGFETIALSEMFGPDIPSELGRKPVPSLYAIATGDLMFPSVFTTVLRQGSLHDAFISGLRFYLDTYAEIAGENLAIEGSMNSKSALYMLAGLYDTLWLSYLQQGRQEEFRPLLTRYTLIVEHSGVPYLYEYLASALRTLGEHDMAKDLEKRDTRGPQNMITTLMNALK</sequence>
<keyword evidence="4" id="KW-1185">Reference proteome</keyword>
<feature type="region of interest" description="Disordered" evidence="1">
    <location>
        <begin position="317"/>
        <end position="337"/>
    </location>
</feature>
<feature type="domain" description="OTU" evidence="2">
    <location>
        <begin position="575"/>
        <end position="696"/>
    </location>
</feature>
<dbReference type="SUPFAM" id="SSF54001">
    <property type="entry name" value="Cysteine proteinases"/>
    <property type="match status" value="1"/>
</dbReference>
<feature type="compositionally biased region" description="Basic and acidic residues" evidence="1">
    <location>
        <begin position="231"/>
        <end position="252"/>
    </location>
</feature>
<dbReference type="PANTHER" id="PTHR12419:SF11">
    <property type="entry name" value="OTU DOMAIN-CONTAINING PROTEIN DDB_G0284757"/>
    <property type="match status" value="1"/>
</dbReference>
<dbReference type="InterPro" id="IPR050704">
    <property type="entry name" value="Peptidase_C85-like"/>
</dbReference>
<dbReference type="SMART" id="SM01265">
    <property type="entry name" value="Mab-21"/>
    <property type="match status" value="1"/>
</dbReference>
<evidence type="ECO:0000313" key="3">
    <source>
        <dbReference type="EMBL" id="WAR05288.1"/>
    </source>
</evidence>
<gene>
    <name evidence="3" type="ORF">MAR_020657</name>
</gene>
<dbReference type="CDD" id="cd22758">
    <property type="entry name" value="OTU_232R-like"/>
    <property type="match status" value="1"/>
</dbReference>
<accession>A0ABY7E962</accession>
<evidence type="ECO:0000259" key="2">
    <source>
        <dbReference type="PROSITE" id="PS50802"/>
    </source>
</evidence>
<dbReference type="InterPro" id="IPR024810">
    <property type="entry name" value="MAB21L/cGLR"/>
</dbReference>
<dbReference type="Gene3D" id="3.90.70.80">
    <property type="match status" value="1"/>
</dbReference>
<feature type="compositionally biased region" description="Basic and acidic residues" evidence="1">
    <location>
        <begin position="206"/>
        <end position="224"/>
    </location>
</feature>